<evidence type="ECO:0000313" key="2">
    <source>
        <dbReference type="EnsemblMetazoa" id="GPAI048365-PA"/>
    </source>
</evidence>
<protein>
    <submittedName>
        <fullName evidence="2">Uncharacterized protein</fullName>
    </submittedName>
</protein>
<evidence type="ECO:0000256" key="1">
    <source>
        <dbReference type="SAM" id="MobiDB-lite"/>
    </source>
</evidence>
<evidence type="ECO:0000313" key="3">
    <source>
        <dbReference type="Proteomes" id="UP000092445"/>
    </source>
</evidence>
<proteinExistence type="predicted"/>
<dbReference type="Proteomes" id="UP000092445">
    <property type="component" value="Unassembled WGS sequence"/>
</dbReference>
<reference evidence="2" key="2">
    <citation type="submission" date="2020-05" db="UniProtKB">
        <authorList>
            <consortium name="EnsemblMetazoa"/>
        </authorList>
    </citation>
    <scope>IDENTIFICATION</scope>
    <source>
        <strain evidence="2">IAEA</strain>
    </source>
</reference>
<dbReference type="EnsemblMetazoa" id="GPAI048365-RA">
    <property type="protein sequence ID" value="GPAI048365-PA"/>
    <property type="gene ID" value="GPAI048365"/>
</dbReference>
<reference evidence="3" key="1">
    <citation type="submission" date="2014-03" db="EMBL/GenBank/DDBJ databases">
        <authorList>
            <person name="Aksoy S."/>
            <person name="Warren W."/>
            <person name="Wilson R.K."/>
        </authorList>
    </citation>
    <scope>NUCLEOTIDE SEQUENCE [LARGE SCALE GENOMIC DNA]</scope>
    <source>
        <strain evidence="3">IAEA</strain>
    </source>
</reference>
<dbReference type="VEuPathDB" id="VectorBase:GPAI048365"/>
<keyword evidence="3" id="KW-1185">Reference proteome</keyword>
<feature type="region of interest" description="Disordered" evidence="1">
    <location>
        <begin position="90"/>
        <end position="123"/>
    </location>
</feature>
<organism evidence="2 3">
    <name type="scientific">Glossina pallidipes</name>
    <name type="common">Tsetse fly</name>
    <dbReference type="NCBI Taxonomy" id="7398"/>
    <lineage>
        <taxon>Eukaryota</taxon>
        <taxon>Metazoa</taxon>
        <taxon>Ecdysozoa</taxon>
        <taxon>Arthropoda</taxon>
        <taxon>Hexapoda</taxon>
        <taxon>Insecta</taxon>
        <taxon>Pterygota</taxon>
        <taxon>Neoptera</taxon>
        <taxon>Endopterygota</taxon>
        <taxon>Diptera</taxon>
        <taxon>Brachycera</taxon>
        <taxon>Muscomorpha</taxon>
        <taxon>Hippoboscoidea</taxon>
        <taxon>Glossinidae</taxon>
        <taxon>Glossina</taxon>
    </lineage>
</organism>
<sequence>MAANISDPLQCLYQILANPGYNTKSAIFMNLESSETFKILFHQNLILVTTITERISFKSKRLKSTMGMDKLKHLTECKVYYEPQMEIQVTPSVSGRSDQESDITSNSSGEESVGKTIQIQPTY</sequence>
<dbReference type="AlphaFoldDB" id="A0A1B0AK50"/>
<name>A0A1B0AK50_GLOPL</name>
<accession>A0A1B0AK50</accession>